<dbReference type="OrthoDB" id="9766163at2"/>
<name>D2MP48_9FIRM</name>
<dbReference type="Pfam" id="PF05833">
    <property type="entry name" value="NFACT_N"/>
    <property type="match status" value="1"/>
</dbReference>
<protein>
    <submittedName>
        <fullName evidence="1">Fibronectin-binding protein A domain protein</fullName>
    </submittedName>
</protein>
<proteinExistence type="predicted"/>
<sequence length="451" mass="53396">MAVDGILLHKIIPLLQEDLPLRIQKIWNVSKTDLLFQVHGKNGKKQLLISTHSLYNRIQLTTNKFSTPEEPISFVMLLRKYLEGSIIESIEQMELDRWLQMNIKASNELGDIVYYRLVVELMGKYANCILVSPDQKILDALKRIPPFANQIRTIQPGATFIPIETQKKKNPFQDFKWDPERSLTAQFSGFSPLLSHEIEYRMDHGQSFSSIMQEIEASTFLYFSNDHNPNHFHTIALNHLGTSQEFPLEKGLHQLYKDLEEQDRIKQLTNDVMKFIQRERKHQERKLPRLQEEYQEALDCDRYRIYGDLLYAYFPQVTKGLPTITLKSYETNEPITIPLDPKLDGKANARKMFQMYNKRKKGQSYLQDQIQKTMIERDYFRSLEEQLSYATVESARQIQEQLIKQGYLKRKTKKTKKNKRFKNSDPYPCFQNRYRNSIWEKQFSKRRSHLA</sequence>
<dbReference type="GO" id="GO:0072344">
    <property type="term" value="P:rescue of stalled ribosome"/>
    <property type="evidence" value="ECO:0007669"/>
    <property type="project" value="TreeGrafter"/>
</dbReference>
<dbReference type="PANTHER" id="PTHR15239:SF6">
    <property type="entry name" value="RIBOSOME QUALITY CONTROL COMPLEX SUBUNIT NEMF"/>
    <property type="match status" value="1"/>
</dbReference>
<organism evidence="1 2">
    <name type="scientific">Bulleidia extructa W1219</name>
    <dbReference type="NCBI Taxonomy" id="679192"/>
    <lineage>
        <taxon>Bacteria</taxon>
        <taxon>Bacillati</taxon>
        <taxon>Bacillota</taxon>
        <taxon>Erysipelotrichia</taxon>
        <taxon>Erysipelotrichales</taxon>
        <taxon>Erysipelotrichaceae</taxon>
        <taxon>Bulleidia</taxon>
    </lineage>
</organism>
<dbReference type="Proteomes" id="UP000005017">
    <property type="component" value="Unassembled WGS sequence"/>
</dbReference>
<dbReference type="PANTHER" id="PTHR15239">
    <property type="entry name" value="NUCLEAR EXPORT MEDIATOR FACTOR NEMF"/>
    <property type="match status" value="1"/>
</dbReference>
<keyword evidence="2" id="KW-1185">Reference proteome</keyword>
<dbReference type="GO" id="GO:0043023">
    <property type="term" value="F:ribosomal large subunit binding"/>
    <property type="evidence" value="ECO:0007669"/>
    <property type="project" value="TreeGrafter"/>
</dbReference>
<accession>D2MP48</accession>
<gene>
    <name evidence="1" type="primary">FbpA</name>
    <name evidence="1" type="ORF">HMPREF9013_0273</name>
</gene>
<dbReference type="GO" id="GO:1990112">
    <property type="term" value="C:RQC complex"/>
    <property type="evidence" value="ECO:0007669"/>
    <property type="project" value="TreeGrafter"/>
</dbReference>
<evidence type="ECO:0000313" key="2">
    <source>
        <dbReference type="Proteomes" id="UP000005017"/>
    </source>
</evidence>
<dbReference type="STRING" id="679192.HMPREF9013_0273"/>
<reference evidence="2" key="1">
    <citation type="submission" date="2009-12" db="EMBL/GenBank/DDBJ databases">
        <title>Sequence of Clostridiales genomosp. BVAB3 str. UPII9-5.</title>
        <authorList>
            <person name="Madupu R."/>
            <person name="Durkin A.S."/>
            <person name="Torralba M."/>
            <person name="Methe B."/>
            <person name="Sutton G.G."/>
            <person name="Strausberg R.L."/>
            <person name="Nelson K.E."/>
        </authorList>
    </citation>
    <scope>NUCLEOTIDE SEQUENCE [LARGE SCALE GENOMIC DNA]</scope>
    <source>
        <strain evidence="2">W1219</strain>
    </source>
</reference>
<dbReference type="InterPro" id="IPR051608">
    <property type="entry name" value="RQC_Subunit_NEMF"/>
</dbReference>
<dbReference type="AlphaFoldDB" id="D2MP48"/>
<dbReference type="EMBL" id="ADFR01000008">
    <property type="protein sequence ID" value="EFC05668.1"/>
    <property type="molecule type" value="Genomic_DNA"/>
</dbReference>
<comment type="caution">
    <text evidence="1">The sequence shown here is derived from an EMBL/GenBank/DDBJ whole genome shotgun (WGS) entry which is preliminary data.</text>
</comment>
<dbReference type="GO" id="GO:0000049">
    <property type="term" value="F:tRNA binding"/>
    <property type="evidence" value="ECO:0007669"/>
    <property type="project" value="TreeGrafter"/>
</dbReference>
<dbReference type="RefSeq" id="WP_006627169.1">
    <property type="nucleotide sequence ID" value="NZ_ADFR01000008.1"/>
</dbReference>
<dbReference type="Gene3D" id="2.30.310.10">
    <property type="entry name" value="ibrinogen binding protein from staphylococcus aureus domain"/>
    <property type="match status" value="1"/>
</dbReference>
<evidence type="ECO:0000313" key="1">
    <source>
        <dbReference type="EMBL" id="EFC05668.1"/>
    </source>
</evidence>
<dbReference type="eggNOG" id="COG1293">
    <property type="taxonomic scope" value="Bacteria"/>
</dbReference>